<reference evidence="3 4" key="1">
    <citation type="journal article" date="2011" name="PLoS Pathog.">
        <title>Endophytic Life Strategies Decoded by Genome and Transcriptome Analyses of the Mutualistic Root Symbiont Piriformospora indica.</title>
        <authorList>
            <person name="Zuccaro A."/>
            <person name="Lahrmann U."/>
            <person name="Guldener U."/>
            <person name="Langen G."/>
            <person name="Pfiffi S."/>
            <person name="Biedenkopf D."/>
            <person name="Wong P."/>
            <person name="Samans B."/>
            <person name="Grimm C."/>
            <person name="Basiewicz M."/>
            <person name="Murat C."/>
            <person name="Martin F."/>
            <person name="Kogel K.H."/>
        </authorList>
    </citation>
    <scope>NUCLEOTIDE SEQUENCE [LARGE SCALE GENOMIC DNA]</scope>
    <source>
        <strain evidence="3 4">DSM 11827</strain>
    </source>
</reference>
<keyword evidence="3" id="KW-0413">Isomerase</keyword>
<evidence type="ECO:0000256" key="2">
    <source>
        <dbReference type="RuleBase" id="RU003707"/>
    </source>
</evidence>
<dbReference type="InterPro" id="IPR001753">
    <property type="entry name" value="Enoyl-CoA_hydra/iso"/>
</dbReference>
<dbReference type="PANTHER" id="PTHR11941">
    <property type="entry name" value="ENOYL-COA HYDRATASE-RELATED"/>
    <property type="match status" value="1"/>
</dbReference>
<name>G4U2M7_SERID</name>
<dbReference type="OrthoDB" id="1696280at2759"/>
<dbReference type="EMBL" id="CAFZ01001876">
    <property type="protein sequence ID" value="CCA77839.1"/>
    <property type="molecule type" value="Genomic_DNA"/>
</dbReference>
<accession>G4U2M7</accession>
<dbReference type="AlphaFoldDB" id="G4U2M7"/>
<dbReference type="PANTHER" id="PTHR11941:SF75">
    <property type="entry name" value="ENOYL-COA HYDRATASE_ISOMERASE FAMILY PROTEIN"/>
    <property type="match status" value="1"/>
</dbReference>
<comment type="caution">
    <text evidence="3">The sequence shown here is derived from an EMBL/GenBank/DDBJ whole genome shotgun (WGS) entry which is preliminary data.</text>
</comment>
<dbReference type="GO" id="GO:0006635">
    <property type="term" value="P:fatty acid beta-oxidation"/>
    <property type="evidence" value="ECO:0007669"/>
    <property type="project" value="TreeGrafter"/>
</dbReference>
<evidence type="ECO:0000313" key="3">
    <source>
        <dbReference type="EMBL" id="CCA77839.1"/>
    </source>
</evidence>
<comment type="similarity">
    <text evidence="1 2">Belongs to the enoyl-CoA hydratase/isomerase family.</text>
</comment>
<sequence length="276" mass="30536">MQPILLPSASNALLTISKAHEHVWVIELHNGADNRLTEEMCQKALGPALAIVEAQWRDAWRGPFYDKDDGEKVGGSGALILVANRKQNKFFSNGFDFPTISTKPHFIPNSFDPILKHLLGFPIPVIAAINGHAFAAGFMLTMACDYRIMKAQKAWLCMNELLFGGPIPHSFALLFNAKSTDAMVVRKIFLEGHRFTASEALEAKLVDELADGDSEVVFNAALKKALSLAHLPRLGVYGLIKKEIHRKTLAGISENPRIVHAFEEDAEFVNKVKPRL</sequence>
<dbReference type="InParanoid" id="G4U2M7"/>
<proteinExistence type="inferred from homology"/>
<keyword evidence="4" id="KW-1185">Reference proteome</keyword>
<dbReference type="GO" id="GO:0004165">
    <property type="term" value="F:delta(3)-delta(2)-enoyl-CoA isomerase activity"/>
    <property type="evidence" value="ECO:0007669"/>
    <property type="project" value="TreeGrafter"/>
</dbReference>
<dbReference type="eggNOG" id="ENOG502QS1J">
    <property type="taxonomic scope" value="Eukaryota"/>
</dbReference>
<dbReference type="Proteomes" id="UP000007148">
    <property type="component" value="Unassembled WGS sequence"/>
</dbReference>
<organism evidence="3 4">
    <name type="scientific">Serendipita indica (strain DSM 11827)</name>
    <name type="common">Root endophyte fungus</name>
    <name type="synonym">Piriformospora indica</name>
    <dbReference type="NCBI Taxonomy" id="1109443"/>
    <lineage>
        <taxon>Eukaryota</taxon>
        <taxon>Fungi</taxon>
        <taxon>Dikarya</taxon>
        <taxon>Basidiomycota</taxon>
        <taxon>Agaricomycotina</taxon>
        <taxon>Agaricomycetes</taxon>
        <taxon>Sebacinales</taxon>
        <taxon>Serendipitaceae</taxon>
        <taxon>Serendipita</taxon>
    </lineage>
</organism>
<dbReference type="Gene3D" id="3.90.226.10">
    <property type="entry name" value="2-enoyl-CoA Hydratase, Chain A, domain 1"/>
    <property type="match status" value="1"/>
</dbReference>
<dbReference type="InterPro" id="IPR018376">
    <property type="entry name" value="Enoyl-CoA_hyd/isom_CS"/>
</dbReference>
<gene>
    <name evidence="3" type="ORF">PIIN_00486</name>
</gene>
<dbReference type="HOGENOM" id="CLU_009834_3_1_1"/>
<protein>
    <submittedName>
        <fullName evidence="3">Related to enoyl-CoA hydratase/isomerase</fullName>
    </submittedName>
</protein>
<dbReference type="STRING" id="1109443.G4U2M7"/>
<evidence type="ECO:0000313" key="4">
    <source>
        <dbReference type="Proteomes" id="UP000007148"/>
    </source>
</evidence>
<dbReference type="OMA" id="LWIIELH"/>
<dbReference type="PROSITE" id="PS00166">
    <property type="entry name" value="ENOYL_COA_HYDRATASE"/>
    <property type="match status" value="1"/>
</dbReference>
<dbReference type="GO" id="GO:0005777">
    <property type="term" value="C:peroxisome"/>
    <property type="evidence" value="ECO:0007669"/>
    <property type="project" value="TreeGrafter"/>
</dbReference>
<dbReference type="CDD" id="cd06558">
    <property type="entry name" value="crotonase-like"/>
    <property type="match status" value="1"/>
</dbReference>
<dbReference type="SUPFAM" id="SSF52096">
    <property type="entry name" value="ClpP/crotonase"/>
    <property type="match status" value="1"/>
</dbReference>
<evidence type="ECO:0000256" key="1">
    <source>
        <dbReference type="ARBA" id="ARBA00005254"/>
    </source>
</evidence>
<dbReference type="Pfam" id="PF00378">
    <property type="entry name" value="ECH_1"/>
    <property type="match status" value="1"/>
</dbReference>
<dbReference type="InterPro" id="IPR029045">
    <property type="entry name" value="ClpP/crotonase-like_dom_sf"/>
</dbReference>